<organism evidence="10 11">
    <name type="scientific">Parvularcula maris</name>
    <dbReference type="NCBI Taxonomy" id="2965077"/>
    <lineage>
        <taxon>Bacteria</taxon>
        <taxon>Pseudomonadati</taxon>
        <taxon>Pseudomonadota</taxon>
        <taxon>Alphaproteobacteria</taxon>
        <taxon>Parvularculales</taxon>
        <taxon>Parvularculaceae</taxon>
        <taxon>Parvularcula</taxon>
    </lineage>
</organism>
<dbReference type="PIRSF" id="PIRSF038994">
    <property type="entry name" value="NagA"/>
    <property type="match status" value="1"/>
</dbReference>
<comment type="similarity">
    <text evidence="1 5">Belongs to the metallo-dependent hydrolases superfamily. NagA family.</text>
</comment>
<name>A0A9X2RKV1_9PROT</name>
<evidence type="ECO:0000259" key="9">
    <source>
        <dbReference type="Pfam" id="PF01979"/>
    </source>
</evidence>
<accession>A0A9X2RKV1</accession>
<evidence type="ECO:0000313" key="10">
    <source>
        <dbReference type="EMBL" id="MCQ8185987.1"/>
    </source>
</evidence>
<dbReference type="PANTHER" id="PTHR11113:SF14">
    <property type="entry name" value="N-ACETYLGLUCOSAMINE-6-PHOSPHATE DEACETYLASE"/>
    <property type="match status" value="1"/>
</dbReference>
<dbReference type="SUPFAM" id="SSF51556">
    <property type="entry name" value="Metallo-dependent hydrolases"/>
    <property type="match status" value="1"/>
</dbReference>
<dbReference type="Gene3D" id="2.30.40.10">
    <property type="entry name" value="Urease, subunit C, domain 1"/>
    <property type="match status" value="1"/>
</dbReference>
<evidence type="ECO:0000256" key="1">
    <source>
        <dbReference type="ARBA" id="ARBA00010716"/>
    </source>
</evidence>
<dbReference type="InterPro" id="IPR011059">
    <property type="entry name" value="Metal-dep_hydrolase_composite"/>
</dbReference>
<keyword evidence="3 5" id="KW-0378">Hydrolase</keyword>
<evidence type="ECO:0000256" key="5">
    <source>
        <dbReference type="PIRNR" id="PIRNR038994"/>
    </source>
</evidence>
<dbReference type="PANTHER" id="PTHR11113">
    <property type="entry name" value="N-ACETYLGLUCOSAMINE-6-PHOSPHATE DEACETYLASE"/>
    <property type="match status" value="1"/>
</dbReference>
<dbReference type="SUPFAM" id="SSF51338">
    <property type="entry name" value="Composite domain of metallo-dependent hydrolases"/>
    <property type="match status" value="1"/>
</dbReference>
<dbReference type="InterPro" id="IPR032466">
    <property type="entry name" value="Metal_Hydrolase"/>
</dbReference>
<feature type="binding site" evidence="8">
    <location>
        <position position="196"/>
    </location>
    <ligand>
        <name>Zn(2+)</name>
        <dbReference type="ChEBI" id="CHEBI:29105"/>
    </ligand>
</feature>
<gene>
    <name evidence="10" type="primary">nagA</name>
    <name evidence="10" type="ORF">NOG11_11360</name>
</gene>
<protein>
    <submittedName>
        <fullName evidence="10">N-acetylglucosamine-6-phosphate deacetylase</fullName>
        <ecNumber evidence="10">3.5.1.25</ecNumber>
    </submittedName>
</protein>
<dbReference type="EC" id="3.5.1.25" evidence="10"/>
<comment type="cofactor">
    <cofactor evidence="8">
        <name>a divalent metal cation</name>
        <dbReference type="ChEBI" id="CHEBI:60240"/>
    </cofactor>
    <text evidence="8">Binds 1 divalent metal cation per subunit.</text>
</comment>
<dbReference type="RefSeq" id="WP_256619884.1">
    <property type="nucleotide sequence ID" value="NZ_JANIBC010000010.1"/>
</dbReference>
<dbReference type="InterPro" id="IPR006680">
    <property type="entry name" value="Amidohydro-rel"/>
</dbReference>
<sequence length="387" mass="40435">MASALTALTGARLVLPDRVADDLALLLRGGLIEGLVFSADLPANGETYDLSGMTVTPGFVDLQVNGGGGVLLNDDPSVATMMRIAEAHRRFGTTSLLPTLISDTPAKSAAATAAIRSALEENVPGVIGLHLEGPHLAPAKRGIHNDKHFRTLDAEEARSLAPPPGGSLLLTLAPERHEPSVLRQLAAQGAVLSAGHTAADYDQTRGALGAGVSGFTHLFNAMPPLLSREPGPVTAALESEAWCMVIADGHHIHDAVLKLAFRAKADGRMILVSDAMSLAGTDLRSFQFDGKTIREENGRLTDDAGTLAGSNLTMLTAVRHAVSRLGLPLHQAVRCAALEPARFLGREGEFGQLAAGCAADLNIFTDSLNLVATIKGGDLTPLLPHLR</sequence>
<evidence type="ECO:0000256" key="6">
    <source>
        <dbReference type="PIRSR" id="PIRSR038994-1"/>
    </source>
</evidence>
<dbReference type="GO" id="GO:0006046">
    <property type="term" value="P:N-acetylglucosamine catabolic process"/>
    <property type="evidence" value="ECO:0007669"/>
    <property type="project" value="TreeGrafter"/>
</dbReference>
<reference evidence="10" key="1">
    <citation type="submission" date="2022-07" db="EMBL/GenBank/DDBJ databases">
        <title>Parvularcula maris sp. nov., an algicidal bacterium isolated from seawater.</title>
        <authorList>
            <person name="Li F."/>
        </authorList>
    </citation>
    <scope>NUCLEOTIDE SEQUENCE</scope>
    <source>
        <strain evidence="10">BGMRC 0090</strain>
    </source>
</reference>
<feature type="binding site" evidence="8">
    <location>
        <position position="132"/>
    </location>
    <ligand>
        <name>Zn(2+)</name>
        <dbReference type="ChEBI" id="CHEBI:29105"/>
    </ligand>
</feature>
<evidence type="ECO:0000256" key="7">
    <source>
        <dbReference type="PIRSR" id="PIRSR038994-2"/>
    </source>
</evidence>
<dbReference type="EMBL" id="JANIBC010000010">
    <property type="protein sequence ID" value="MCQ8185987.1"/>
    <property type="molecule type" value="Genomic_DNA"/>
</dbReference>
<dbReference type="Gene3D" id="3.20.20.140">
    <property type="entry name" value="Metal-dependent hydrolases"/>
    <property type="match status" value="1"/>
</dbReference>
<evidence type="ECO:0000256" key="4">
    <source>
        <dbReference type="ARBA" id="ARBA00023277"/>
    </source>
</evidence>
<keyword evidence="2 8" id="KW-0479">Metal-binding</keyword>
<feature type="binding site" evidence="7">
    <location>
        <begin position="307"/>
        <end position="309"/>
    </location>
    <ligand>
        <name>substrate</name>
    </ligand>
</feature>
<dbReference type="CDD" id="cd00854">
    <property type="entry name" value="NagA"/>
    <property type="match status" value="1"/>
</dbReference>
<evidence type="ECO:0000313" key="11">
    <source>
        <dbReference type="Proteomes" id="UP001142610"/>
    </source>
</evidence>
<dbReference type="AlphaFoldDB" id="A0A9X2RKV1"/>
<feature type="binding site" evidence="7">
    <location>
        <position position="228"/>
    </location>
    <ligand>
        <name>substrate</name>
    </ligand>
</feature>
<dbReference type="GO" id="GO:0046872">
    <property type="term" value="F:metal ion binding"/>
    <property type="evidence" value="ECO:0007669"/>
    <property type="project" value="UniProtKB-KW"/>
</dbReference>
<comment type="caution">
    <text evidence="10">The sequence shown here is derived from an EMBL/GenBank/DDBJ whole genome shotgun (WGS) entry which is preliminary data.</text>
</comment>
<evidence type="ECO:0000256" key="2">
    <source>
        <dbReference type="ARBA" id="ARBA00022723"/>
    </source>
</evidence>
<feature type="active site" description="Proton donor/acceptor" evidence="6">
    <location>
        <position position="274"/>
    </location>
</feature>
<dbReference type="InterPro" id="IPR003764">
    <property type="entry name" value="GlcNAc_6-P_deAcase"/>
</dbReference>
<evidence type="ECO:0000256" key="3">
    <source>
        <dbReference type="ARBA" id="ARBA00022801"/>
    </source>
</evidence>
<dbReference type="Proteomes" id="UP001142610">
    <property type="component" value="Unassembled WGS sequence"/>
</dbReference>
<keyword evidence="11" id="KW-1185">Reference proteome</keyword>
<dbReference type="NCBIfam" id="TIGR00221">
    <property type="entry name" value="nagA"/>
    <property type="match status" value="1"/>
</dbReference>
<feature type="binding site" evidence="7">
    <location>
        <position position="251"/>
    </location>
    <ligand>
        <name>substrate</name>
    </ligand>
</feature>
<feature type="domain" description="Amidohydrolase-related" evidence="9">
    <location>
        <begin position="54"/>
        <end position="378"/>
    </location>
</feature>
<evidence type="ECO:0000256" key="8">
    <source>
        <dbReference type="PIRSR" id="PIRSR038994-3"/>
    </source>
</evidence>
<keyword evidence="4 5" id="KW-0119">Carbohydrate metabolism</keyword>
<proteinExistence type="inferred from homology"/>
<feature type="binding site" evidence="7">
    <location>
        <position position="143"/>
    </location>
    <ligand>
        <name>substrate</name>
    </ligand>
</feature>
<dbReference type="GO" id="GO:0008448">
    <property type="term" value="F:N-acetylglucosamine-6-phosphate deacetylase activity"/>
    <property type="evidence" value="ECO:0007669"/>
    <property type="project" value="UniProtKB-EC"/>
</dbReference>
<feature type="binding site" evidence="8">
    <location>
        <position position="217"/>
    </location>
    <ligand>
        <name>Zn(2+)</name>
        <dbReference type="ChEBI" id="CHEBI:29105"/>
    </ligand>
</feature>
<feature type="binding site" evidence="7">
    <location>
        <begin position="220"/>
        <end position="221"/>
    </location>
    <ligand>
        <name>substrate</name>
    </ligand>
</feature>
<dbReference type="Pfam" id="PF01979">
    <property type="entry name" value="Amidohydro_1"/>
    <property type="match status" value="1"/>
</dbReference>